<feature type="transmembrane region" description="Helical" evidence="1">
    <location>
        <begin position="12"/>
        <end position="31"/>
    </location>
</feature>
<comment type="caution">
    <text evidence="2">The sequence shown here is derived from an EMBL/GenBank/DDBJ whole genome shotgun (WGS) entry which is preliminary data.</text>
</comment>
<accession>A0AAE0PCQ4</accession>
<keyword evidence="1" id="KW-0472">Membrane</keyword>
<sequence length="86" mass="9813">MLTGGLELTNKLILVPNVHLNIINTVTKFLGSGIGRGRRKYLFFLRPFPIFFELAFSSAFGVVPCKQNFAFLPRYRHSNLRTVNLL</sequence>
<protein>
    <submittedName>
        <fullName evidence="2">Uncharacterized protein</fullName>
    </submittedName>
</protein>
<keyword evidence="3" id="KW-1185">Reference proteome</keyword>
<dbReference type="Proteomes" id="UP001281003">
    <property type="component" value="Unassembled WGS sequence"/>
</dbReference>
<evidence type="ECO:0000313" key="2">
    <source>
        <dbReference type="EMBL" id="KAK3397519.1"/>
    </source>
</evidence>
<name>A0AAE0PCQ4_SORBR</name>
<evidence type="ECO:0000256" key="1">
    <source>
        <dbReference type="SAM" id="Phobius"/>
    </source>
</evidence>
<keyword evidence="1" id="KW-0812">Transmembrane</keyword>
<dbReference type="EMBL" id="JAUTDP010000007">
    <property type="protein sequence ID" value="KAK3397519.1"/>
    <property type="molecule type" value="Genomic_DNA"/>
</dbReference>
<organism evidence="2 3">
    <name type="scientific">Sordaria brevicollis</name>
    <dbReference type="NCBI Taxonomy" id="83679"/>
    <lineage>
        <taxon>Eukaryota</taxon>
        <taxon>Fungi</taxon>
        <taxon>Dikarya</taxon>
        <taxon>Ascomycota</taxon>
        <taxon>Pezizomycotina</taxon>
        <taxon>Sordariomycetes</taxon>
        <taxon>Sordariomycetidae</taxon>
        <taxon>Sordariales</taxon>
        <taxon>Sordariaceae</taxon>
        <taxon>Sordaria</taxon>
    </lineage>
</organism>
<evidence type="ECO:0000313" key="3">
    <source>
        <dbReference type="Proteomes" id="UP001281003"/>
    </source>
</evidence>
<proteinExistence type="predicted"/>
<reference evidence="2" key="2">
    <citation type="submission" date="2023-07" db="EMBL/GenBank/DDBJ databases">
        <authorList>
            <consortium name="Lawrence Berkeley National Laboratory"/>
            <person name="Haridas S."/>
            <person name="Hensen N."/>
            <person name="Bonometti L."/>
            <person name="Westerberg I."/>
            <person name="Brannstrom I.O."/>
            <person name="Guillou S."/>
            <person name="Cros-Aarteil S."/>
            <person name="Calhoun S."/>
            <person name="Kuo A."/>
            <person name="Mondo S."/>
            <person name="Pangilinan J."/>
            <person name="Riley R."/>
            <person name="LaButti K."/>
            <person name="Andreopoulos B."/>
            <person name="Lipzen A."/>
            <person name="Chen C."/>
            <person name="Yanf M."/>
            <person name="Daum C."/>
            <person name="Ng V."/>
            <person name="Clum A."/>
            <person name="Steindorff A."/>
            <person name="Ohm R."/>
            <person name="Martin F."/>
            <person name="Silar P."/>
            <person name="Natvig D."/>
            <person name="Lalanne C."/>
            <person name="Gautier V."/>
            <person name="Ament-velasquez S.L."/>
            <person name="Kruys A."/>
            <person name="Hutchinson M.I."/>
            <person name="Powell A.J."/>
            <person name="Barry K."/>
            <person name="Miller A.N."/>
            <person name="Grigoriev I.V."/>
            <person name="Debuchy R."/>
            <person name="Gladieux P."/>
            <person name="Thoren M.H."/>
            <person name="Johannesson H."/>
        </authorList>
    </citation>
    <scope>NUCLEOTIDE SEQUENCE</scope>
    <source>
        <strain evidence="2">FGSC 1904</strain>
    </source>
</reference>
<keyword evidence="1" id="KW-1133">Transmembrane helix</keyword>
<gene>
    <name evidence="2" type="ORF">B0T20DRAFT_412554</name>
</gene>
<reference evidence="2" key="1">
    <citation type="journal article" date="2023" name="Mol. Phylogenet. Evol.">
        <title>Genome-scale phylogeny and comparative genomics of the fungal order Sordariales.</title>
        <authorList>
            <person name="Hensen N."/>
            <person name="Bonometti L."/>
            <person name="Westerberg I."/>
            <person name="Brannstrom I.O."/>
            <person name="Guillou S."/>
            <person name="Cros-Aarteil S."/>
            <person name="Calhoun S."/>
            <person name="Haridas S."/>
            <person name="Kuo A."/>
            <person name="Mondo S."/>
            <person name="Pangilinan J."/>
            <person name="Riley R."/>
            <person name="LaButti K."/>
            <person name="Andreopoulos B."/>
            <person name="Lipzen A."/>
            <person name="Chen C."/>
            <person name="Yan M."/>
            <person name="Daum C."/>
            <person name="Ng V."/>
            <person name="Clum A."/>
            <person name="Steindorff A."/>
            <person name="Ohm R.A."/>
            <person name="Martin F."/>
            <person name="Silar P."/>
            <person name="Natvig D.O."/>
            <person name="Lalanne C."/>
            <person name="Gautier V."/>
            <person name="Ament-Velasquez S.L."/>
            <person name="Kruys A."/>
            <person name="Hutchinson M.I."/>
            <person name="Powell A.J."/>
            <person name="Barry K."/>
            <person name="Miller A.N."/>
            <person name="Grigoriev I.V."/>
            <person name="Debuchy R."/>
            <person name="Gladieux P."/>
            <person name="Hiltunen Thoren M."/>
            <person name="Johannesson H."/>
        </authorList>
    </citation>
    <scope>NUCLEOTIDE SEQUENCE</scope>
    <source>
        <strain evidence="2">FGSC 1904</strain>
    </source>
</reference>
<dbReference type="AlphaFoldDB" id="A0AAE0PCQ4"/>
<feature type="transmembrane region" description="Helical" evidence="1">
    <location>
        <begin position="43"/>
        <end position="63"/>
    </location>
</feature>